<evidence type="ECO:0000256" key="2">
    <source>
        <dbReference type="ARBA" id="ARBA00011073"/>
    </source>
</evidence>
<organism evidence="11 12">
    <name type="scientific">Quillaja saponaria</name>
    <name type="common">Soap bark tree</name>
    <dbReference type="NCBI Taxonomy" id="32244"/>
    <lineage>
        <taxon>Eukaryota</taxon>
        <taxon>Viridiplantae</taxon>
        <taxon>Streptophyta</taxon>
        <taxon>Embryophyta</taxon>
        <taxon>Tracheophyta</taxon>
        <taxon>Spermatophyta</taxon>
        <taxon>Magnoliopsida</taxon>
        <taxon>eudicotyledons</taxon>
        <taxon>Gunneridae</taxon>
        <taxon>Pentapetalae</taxon>
        <taxon>rosids</taxon>
        <taxon>fabids</taxon>
        <taxon>Fabales</taxon>
        <taxon>Quillajaceae</taxon>
        <taxon>Quillaja</taxon>
    </lineage>
</organism>
<dbReference type="Pfam" id="PF00082">
    <property type="entry name" value="Peptidase_S8"/>
    <property type="match status" value="1"/>
</dbReference>
<dbReference type="Pfam" id="PF02225">
    <property type="entry name" value="PA"/>
    <property type="match status" value="1"/>
</dbReference>
<dbReference type="GO" id="GO:0004252">
    <property type="term" value="F:serine-type endopeptidase activity"/>
    <property type="evidence" value="ECO:0007669"/>
    <property type="project" value="InterPro"/>
</dbReference>
<keyword evidence="4" id="KW-0732">Signal</keyword>
<dbReference type="SUPFAM" id="SSF52743">
    <property type="entry name" value="Subtilisin-like"/>
    <property type="match status" value="1"/>
</dbReference>
<dbReference type="GO" id="GO:0006508">
    <property type="term" value="P:proteolysis"/>
    <property type="evidence" value="ECO:0007669"/>
    <property type="project" value="UniProtKB-KW"/>
</dbReference>
<dbReference type="InterPro" id="IPR000209">
    <property type="entry name" value="Peptidase_S8/S53_dom"/>
</dbReference>
<dbReference type="InterPro" id="IPR036852">
    <property type="entry name" value="Peptidase_S8/S53_dom_sf"/>
</dbReference>
<dbReference type="KEGG" id="qsa:O6P43_022156"/>
<dbReference type="AlphaFoldDB" id="A0AAD7LCH6"/>
<feature type="domain" description="PA" evidence="9">
    <location>
        <begin position="107"/>
        <end position="153"/>
    </location>
</feature>
<protein>
    <submittedName>
        <fullName evidence="11">Subtilisin-like protease</fullName>
    </submittedName>
</protein>
<dbReference type="Pfam" id="PF17766">
    <property type="entry name" value="fn3_6"/>
    <property type="match status" value="1"/>
</dbReference>
<evidence type="ECO:0000259" key="9">
    <source>
        <dbReference type="Pfam" id="PF02225"/>
    </source>
</evidence>
<accession>A0AAD7LCH6</accession>
<dbReference type="PROSITE" id="PS00138">
    <property type="entry name" value="SUBTILASE_SER"/>
    <property type="match status" value="1"/>
</dbReference>
<keyword evidence="5" id="KW-0378">Hydrolase</keyword>
<evidence type="ECO:0000259" key="10">
    <source>
        <dbReference type="Pfam" id="PF17766"/>
    </source>
</evidence>
<dbReference type="InterPro" id="IPR003137">
    <property type="entry name" value="PA_domain"/>
</dbReference>
<reference evidence="11" key="1">
    <citation type="journal article" date="2023" name="Science">
        <title>Elucidation of the pathway for biosynthesis of saponin adjuvants from the soapbark tree.</title>
        <authorList>
            <person name="Reed J."/>
            <person name="Orme A."/>
            <person name="El-Demerdash A."/>
            <person name="Owen C."/>
            <person name="Martin L.B.B."/>
            <person name="Misra R.C."/>
            <person name="Kikuchi S."/>
            <person name="Rejzek M."/>
            <person name="Martin A.C."/>
            <person name="Harkess A."/>
            <person name="Leebens-Mack J."/>
            <person name="Louveau T."/>
            <person name="Stephenson M.J."/>
            <person name="Osbourn A."/>
        </authorList>
    </citation>
    <scope>NUCLEOTIDE SEQUENCE</scope>
    <source>
        <strain evidence="11">S10</strain>
    </source>
</reference>
<evidence type="ECO:0000313" key="11">
    <source>
        <dbReference type="EMBL" id="KAJ7955595.1"/>
    </source>
</evidence>
<evidence type="ECO:0000256" key="5">
    <source>
        <dbReference type="ARBA" id="ARBA00022801"/>
    </source>
</evidence>
<dbReference type="PROSITE" id="PS51892">
    <property type="entry name" value="SUBTILASE"/>
    <property type="match status" value="1"/>
</dbReference>
<dbReference type="InterPro" id="IPR041469">
    <property type="entry name" value="Subtilisin-like_FN3"/>
</dbReference>
<dbReference type="EMBL" id="JARAOO010000009">
    <property type="protein sequence ID" value="KAJ7955595.1"/>
    <property type="molecule type" value="Genomic_DNA"/>
</dbReference>
<gene>
    <name evidence="11" type="ORF">O6P43_022156</name>
</gene>
<dbReference type="InterPro" id="IPR045051">
    <property type="entry name" value="SBT"/>
</dbReference>
<evidence type="ECO:0000256" key="1">
    <source>
        <dbReference type="ARBA" id="ARBA00004613"/>
    </source>
</evidence>
<dbReference type="Gene3D" id="2.60.40.2310">
    <property type="match status" value="1"/>
</dbReference>
<dbReference type="Gene3D" id="3.40.50.200">
    <property type="entry name" value="Peptidase S8/S53 domain"/>
    <property type="match status" value="2"/>
</dbReference>
<comment type="similarity">
    <text evidence="2 7">Belongs to the peptidase S8 family.</text>
</comment>
<dbReference type="GO" id="GO:0009610">
    <property type="term" value="P:response to symbiotic fungus"/>
    <property type="evidence" value="ECO:0007669"/>
    <property type="project" value="UniProtKB-ARBA"/>
</dbReference>
<keyword evidence="3 11" id="KW-0645">Protease</keyword>
<comment type="caution">
    <text evidence="7">Lacks conserved residue(s) required for the propagation of feature annotation.</text>
</comment>
<comment type="subcellular location">
    <subcellularLocation>
        <location evidence="1">Secreted</location>
    </subcellularLocation>
</comment>
<dbReference type="InterPro" id="IPR023828">
    <property type="entry name" value="Peptidase_S8_Ser-AS"/>
</dbReference>
<feature type="domain" description="Subtilisin-like protease fibronectin type-III" evidence="10">
    <location>
        <begin position="302"/>
        <end position="396"/>
    </location>
</feature>
<evidence type="ECO:0000256" key="6">
    <source>
        <dbReference type="ARBA" id="ARBA00022825"/>
    </source>
</evidence>
<proteinExistence type="inferred from homology"/>
<feature type="domain" description="Peptidase S8/S53" evidence="8">
    <location>
        <begin position="1"/>
        <end position="250"/>
    </location>
</feature>
<dbReference type="GO" id="GO:0005576">
    <property type="term" value="C:extracellular region"/>
    <property type="evidence" value="ECO:0007669"/>
    <property type="project" value="UniProtKB-SubCell"/>
</dbReference>
<dbReference type="FunFam" id="2.60.40.2310:FF:000001">
    <property type="entry name" value="Subtilisin-like protease SBT1.5"/>
    <property type="match status" value="1"/>
</dbReference>
<comment type="caution">
    <text evidence="11">The sequence shown here is derived from an EMBL/GenBank/DDBJ whole genome shotgun (WGS) entry which is preliminary data.</text>
</comment>
<dbReference type="Proteomes" id="UP001163823">
    <property type="component" value="Chromosome 9"/>
</dbReference>
<evidence type="ECO:0000259" key="8">
    <source>
        <dbReference type="Pfam" id="PF00082"/>
    </source>
</evidence>
<keyword evidence="12" id="KW-1185">Reference proteome</keyword>
<dbReference type="PANTHER" id="PTHR10795">
    <property type="entry name" value="PROPROTEIN CONVERTASE SUBTILISIN/KEXIN"/>
    <property type="match status" value="1"/>
</dbReference>
<evidence type="ECO:0000256" key="4">
    <source>
        <dbReference type="ARBA" id="ARBA00022729"/>
    </source>
</evidence>
<evidence type="ECO:0000256" key="3">
    <source>
        <dbReference type="ARBA" id="ARBA00022670"/>
    </source>
</evidence>
<evidence type="ECO:0000313" key="12">
    <source>
        <dbReference type="Proteomes" id="UP001163823"/>
    </source>
</evidence>
<name>A0AAD7LCH6_QUISA</name>
<dbReference type="Gene3D" id="3.50.30.30">
    <property type="match status" value="1"/>
</dbReference>
<sequence>MSVGGSPTEFFEDAISLGAFRAVQNGISVVLSAGNEGPTPYSVSNFAPWMLTVGPSTIDREFTGYVELGYKKNLKGASLAVTAFPSLKSYPLIKAADANAINVSCADTVEKGQVAALAGAVGMILANDEQSGDEIIADPHVLPATHISFIDAQYVYAYINSTIRAPGVSIIAAYSEDNSMLPYVLDSGTSMSCPHVAGIVGLLKRIHPDWSPGAMRSSIMTTARTRDVSKKPILDSSNANASTPFAYGAGHVHPDGAMDPGLVYDLNTTDYLNFLCSRGYNQTTINRFNENHPCPQSYNLTDFNYPSITVPDLDENTVVTRTVTNVGPPGTYRVRVKAPAGVLVLVEPSLLTFGQVGEKKTYKVFLKPKFHDRPMDYTFGHLTWSDGIHIVRSPIVAKHKIGS</sequence>
<evidence type="ECO:0000256" key="7">
    <source>
        <dbReference type="PROSITE-ProRule" id="PRU01240"/>
    </source>
</evidence>
<keyword evidence="6" id="KW-0720">Serine protease</keyword>